<keyword evidence="4" id="KW-0999">Mitochondrion inner membrane</keyword>
<dbReference type="Pfam" id="PF08583">
    <property type="entry name" value="Cmc1"/>
    <property type="match status" value="1"/>
</dbReference>
<keyword evidence="2 4" id="KW-0496">Mitochondrion</keyword>
<dbReference type="EMBL" id="AVOT02032300">
    <property type="protein sequence ID" value="MBW0526048.1"/>
    <property type="molecule type" value="Genomic_DNA"/>
</dbReference>
<evidence type="ECO:0000256" key="1">
    <source>
        <dbReference type="ARBA" id="ARBA00007347"/>
    </source>
</evidence>
<keyword evidence="4" id="KW-0143">Chaperone</keyword>
<evidence type="ECO:0000256" key="5">
    <source>
        <dbReference type="SAM" id="MobiDB-lite"/>
    </source>
</evidence>
<comment type="function">
    <text evidence="4">Required for mitochondrial cytochrome c oxidase (COX) assembly and respiration.</text>
</comment>
<evidence type="ECO:0000313" key="7">
    <source>
        <dbReference type="Proteomes" id="UP000765509"/>
    </source>
</evidence>
<dbReference type="GO" id="GO:0005743">
    <property type="term" value="C:mitochondrial inner membrane"/>
    <property type="evidence" value="ECO:0007669"/>
    <property type="project" value="UniProtKB-SubCell"/>
</dbReference>
<comment type="subcellular location">
    <subcellularLocation>
        <location evidence="4">Mitochondrion inner membrane</location>
    </subcellularLocation>
</comment>
<accession>A0A9Q3EVX6</accession>
<dbReference type="InterPro" id="IPR013892">
    <property type="entry name" value="Cyt_c_biogenesis_Cmc1-like"/>
</dbReference>
<name>A0A9Q3EVX6_9BASI</name>
<proteinExistence type="inferred from homology"/>
<keyword evidence="4" id="KW-0472">Membrane</keyword>
<keyword evidence="7" id="KW-1185">Reference proteome</keyword>
<keyword evidence="3" id="KW-1015">Disulfide bond</keyword>
<sequence length="80" mass="9187">MHPHLIGDKVEACGPIIEALNKCHNSGLWTYYTGGCNDIRRQLDKCLHAERMARTSAHVKASRQRKKELEQVRKARMEEA</sequence>
<dbReference type="Proteomes" id="UP000765509">
    <property type="component" value="Unassembled WGS sequence"/>
</dbReference>
<dbReference type="OrthoDB" id="532630at2759"/>
<feature type="compositionally biased region" description="Basic and acidic residues" evidence="5">
    <location>
        <begin position="67"/>
        <end position="80"/>
    </location>
</feature>
<comment type="similarity">
    <text evidence="1 4">Belongs to the CMC family.</text>
</comment>
<gene>
    <name evidence="6" type="ORF">O181_065763</name>
</gene>
<feature type="region of interest" description="Disordered" evidence="5">
    <location>
        <begin position="56"/>
        <end position="80"/>
    </location>
</feature>
<reference evidence="6" key="1">
    <citation type="submission" date="2021-03" db="EMBL/GenBank/DDBJ databases">
        <title>Draft genome sequence of rust myrtle Austropuccinia psidii MF-1, a brazilian biotype.</title>
        <authorList>
            <person name="Quecine M.C."/>
            <person name="Pachon D.M.R."/>
            <person name="Bonatelli M.L."/>
            <person name="Correr F.H."/>
            <person name="Franceschini L.M."/>
            <person name="Leite T.F."/>
            <person name="Margarido G.R.A."/>
            <person name="Almeida C.A."/>
            <person name="Ferrarezi J.A."/>
            <person name="Labate C.A."/>
        </authorList>
    </citation>
    <scope>NUCLEOTIDE SEQUENCE</scope>
    <source>
        <strain evidence="6">MF-1</strain>
    </source>
</reference>
<comment type="caution">
    <text evidence="6">The sequence shown here is derived from an EMBL/GenBank/DDBJ whole genome shotgun (WGS) entry which is preliminary data.</text>
</comment>
<dbReference type="PANTHER" id="PTHR22977">
    <property type="entry name" value="COX ASSEMBLY MITOCHONDRIAL PROTEIN"/>
    <property type="match status" value="1"/>
</dbReference>
<dbReference type="PANTHER" id="PTHR22977:SF1">
    <property type="entry name" value="COX ASSEMBLY MITOCHONDRIAL PROTEIN 2 HOMOLOG"/>
    <property type="match status" value="1"/>
</dbReference>
<dbReference type="AlphaFoldDB" id="A0A9Q3EVX6"/>
<protein>
    <recommendedName>
        <fullName evidence="4">COX assembly mitochondrial protein</fullName>
    </recommendedName>
</protein>
<evidence type="ECO:0000256" key="4">
    <source>
        <dbReference type="RuleBase" id="RU364104"/>
    </source>
</evidence>
<evidence type="ECO:0000256" key="2">
    <source>
        <dbReference type="ARBA" id="ARBA00023128"/>
    </source>
</evidence>
<evidence type="ECO:0000256" key="3">
    <source>
        <dbReference type="ARBA" id="ARBA00023157"/>
    </source>
</evidence>
<evidence type="ECO:0000313" key="6">
    <source>
        <dbReference type="EMBL" id="MBW0526048.1"/>
    </source>
</evidence>
<organism evidence="6 7">
    <name type="scientific">Austropuccinia psidii MF-1</name>
    <dbReference type="NCBI Taxonomy" id="1389203"/>
    <lineage>
        <taxon>Eukaryota</taxon>
        <taxon>Fungi</taxon>
        <taxon>Dikarya</taxon>
        <taxon>Basidiomycota</taxon>
        <taxon>Pucciniomycotina</taxon>
        <taxon>Pucciniomycetes</taxon>
        <taxon>Pucciniales</taxon>
        <taxon>Sphaerophragmiaceae</taxon>
        <taxon>Austropuccinia</taxon>
    </lineage>
</organism>